<name>A0ABY5U2F4_LACSH</name>
<feature type="transmembrane region" description="Helical" evidence="1">
    <location>
        <begin position="279"/>
        <end position="300"/>
    </location>
</feature>
<accession>A0ABY5U2F4</accession>
<evidence type="ECO:0000256" key="1">
    <source>
        <dbReference type="SAM" id="Phobius"/>
    </source>
</evidence>
<feature type="transmembrane region" description="Helical" evidence="1">
    <location>
        <begin position="254"/>
        <end position="273"/>
    </location>
</feature>
<keyword evidence="1" id="KW-0812">Transmembrane</keyword>
<keyword evidence="3" id="KW-1185">Reference proteome</keyword>
<keyword evidence="1" id="KW-1133">Transmembrane helix</keyword>
<protein>
    <submittedName>
        <fullName evidence="2">Uncharacterized protein</fullName>
    </submittedName>
</protein>
<gene>
    <name evidence="2" type="ORF">NYR52_00910</name>
</gene>
<dbReference type="Proteomes" id="UP001058650">
    <property type="component" value="Chromosome"/>
</dbReference>
<dbReference type="EMBL" id="CP103866">
    <property type="protein sequence ID" value="UWE03804.1"/>
    <property type="molecule type" value="Genomic_DNA"/>
</dbReference>
<organism evidence="2 3">
    <name type="scientific">Laceyella sacchari</name>
    <name type="common">Thermoactinomyces thalpophilus</name>
    <dbReference type="NCBI Taxonomy" id="37482"/>
    <lineage>
        <taxon>Bacteria</taxon>
        <taxon>Bacillati</taxon>
        <taxon>Bacillota</taxon>
        <taxon>Bacilli</taxon>
        <taxon>Bacillales</taxon>
        <taxon>Thermoactinomycetaceae</taxon>
        <taxon>Laceyella</taxon>
    </lineage>
</organism>
<dbReference type="RefSeq" id="WP_259436126.1">
    <property type="nucleotide sequence ID" value="NZ_CP103866.1"/>
</dbReference>
<sequence length="323" mass="34469">MWFKYMVKHKRLFAIIMLAFILFNITIPFSYPAYADLQVKEVQKSGDVQKDGDVVKKADAKKEAVPEDKSVLGKSFEWVSDGVAYKAIKWTINDFFFTKIVGAESVIKEYGNGNINASARSSIKWTTLLTLSAIVRGGIGIFVKDGWKQAALDSWDALEKGVTLHQFVAWENVVQVARTGFNAIRFGGQFGEAAGTIGEAAANSSSLLKSTAPLTTVGKIAGWAGIAFSTVEMVSGFGSAFYSQDGSKSQADGVLNGFAGLGSLALTAGLMIGAACPPLAVGLAVGGALVWGAATVGKYFTGKSKTFRKAVTAPVRWVKSWFD</sequence>
<feature type="transmembrane region" description="Helical" evidence="1">
    <location>
        <begin position="220"/>
        <end position="242"/>
    </location>
</feature>
<keyword evidence="1" id="KW-0472">Membrane</keyword>
<evidence type="ECO:0000313" key="3">
    <source>
        <dbReference type="Proteomes" id="UP001058650"/>
    </source>
</evidence>
<evidence type="ECO:0000313" key="2">
    <source>
        <dbReference type="EMBL" id="UWE03804.1"/>
    </source>
</evidence>
<proteinExistence type="predicted"/>
<reference evidence="2" key="1">
    <citation type="submission" date="2022-08" db="EMBL/GenBank/DDBJ databases">
        <title>The complete genome sequence of the thermophilic bacterium Laceyella sacchari FBKL4.010 reveals the basis for tetramethylpyrazine biosynthesis in Moutai-flavor Daqu.</title>
        <authorList>
            <person name="Li D."/>
            <person name="Huang W."/>
            <person name="Wang C."/>
            <person name="Qiu S."/>
        </authorList>
    </citation>
    <scope>NUCLEOTIDE SEQUENCE</scope>
    <source>
        <strain evidence="2">FBKL4.014</strain>
    </source>
</reference>